<evidence type="ECO:0000256" key="1">
    <source>
        <dbReference type="ARBA" id="ARBA00023002"/>
    </source>
</evidence>
<dbReference type="Gene3D" id="2.60.120.620">
    <property type="entry name" value="q2cbj1_9rhob like domain"/>
    <property type="match status" value="1"/>
</dbReference>
<dbReference type="PATRIC" id="fig|1280949.3.peg.3461"/>
<dbReference type="GO" id="GO:0005506">
    <property type="term" value="F:iron ion binding"/>
    <property type="evidence" value="ECO:0007669"/>
    <property type="project" value="UniProtKB-ARBA"/>
</dbReference>
<name>A0A069E0L2_9PROT</name>
<dbReference type="SUPFAM" id="SSF51197">
    <property type="entry name" value="Clavaminate synthase-like"/>
    <property type="match status" value="1"/>
</dbReference>
<dbReference type="InterPro" id="IPR008775">
    <property type="entry name" value="Phytyl_CoA_dOase-like"/>
</dbReference>
<dbReference type="EMBL" id="ARYH01000004">
    <property type="protein sequence ID" value="KCZ82790.1"/>
    <property type="molecule type" value="Genomic_DNA"/>
</dbReference>
<comment type="caution">
    <text evidence="2">The sequence shown here is derived from an EMBL/GenBank/DDBJ whole genome shotgun (WGS) entry which is preliminary data.</text>
</comment>
<dbReference type="STRING" id="1280949.HAD_17052"/>
<gene>
    <name evidence="2" type="ORF">HAD_17052</name>
</gene>
<dbReference type="GO" id="GO:0016706">
    <property type="term" value="F:2-oxoglutarate-dependent dioxygenase activity"/>
    <property type="evidence" value="ECO:0007669"/>
    <property type="project" value="UniProtKB-ARBA"/>
</dbReference>
<dbReference type="PANTHER" id="PTHR20883">
    <property type="entry name" value="PHYTANOYL-COA DIOXYGENASE DOMAIN CONTAINING 1"/>
    <property type="match status" value="1"/>
</dbReference>
<evidence type="ECO:0000313" key="2">
    <source>
        <dbReference type="EMBL" id="KCZ82790.1"/>
    </source>
</evidence>
<keyword evidence="3" id="KW-1185">Reference proteome</keyword>
<accession>A0A069E0L2</accession>
<keyword evidence="1" id="KW-0560">Oxidoreductase</keyword>
<dbReference type="PANTHER" id="PTHR20883:SF41">
    <property type="entry name" value="IRON_ALPHA-KETOGLUTARATE-DEPENDENT DIOXYGENASE ASQJ"/>
    <property type="match status" value="1"/>
</dbReference>
<reference evidence="2 3" key="1">
    <citation type="journal article" date="2014" name="Antonie Van Leeuwenhoek">
        <title>Hyphomonas beringensis sp. nov. and Hyphomonas chukchiensis sp. nov., isolated from surface seawater of the Bering Sea and Chukchi Sea.</title>
        <authorList>
            <person name="Li C."/>
            <person name="Lai Q."/>
            <person name="Li G."/>
            <person name="Dong C."/>
            <person name="Wang J."/>
            <person name="Liao Y."/>
            <person name="Shao Z."/>
        </authorList>
    </citation>
    <scope>NUCLEOTIDE SEQUENCE [LARGE SCALE GENOMIC DNA]</scope>
    <source>
        <strain evidence="2 3">MHS-3</strain>
    </source>
</reference>
<protein>
    <submittedName>
        <fullName evidence="2">Phytanoyl-CoA dioxygenase</fullName>
    </submittedName>
</protein>
<proteinExistence type="predicted"/>
<evidence type="ECO:0000313" key="3">
    <source>
        <dbReference type="Proteomes" id="UP000027446"/>
    </source>
</evidence>
<dbReference type="Pfam" id="PF05721">
    <property type="entry name" value="PhyH"/>
    <property type="match status" value="1"/>
</dbReference>
<keyword evidence="2" id="KW-0223">Dioxygenase</keyword>
<dbReference type="AlphaFoldDB" id="A0A069E0L2"/>
<organism evidence="2 3">
    <name type="scientific">Hyphomonas adhaerens MHS-3</name>
    <dbReference type="NCBI Taxonomy" id="1280949"/>
    <lineage>
        <taxon>Bacteria</taxon>
        <taxon>Pseudomonadati</taxon>
        <taxon>Pseudomonadota</taxon>
        <taxon>Alphaproteobacteria</taxon>
        <taxon>Hyphomonadales</taxon>
        <taxon>Hyphomonadaceae</taxon>
        <taxon>Hyphomonas</taxon>
    </lineage>
</organism>
<dbReference type="OrthoDB" id="9796766at2"/>
<dbReference type="eggNOG" id="COG5285">
    <property type="taxonomic scope" value="Bacteria"/>
</dbReference>
<dbReference type="Proteomes" id="UP000027446">
    <property type="component" value="Unassembled WGS sequence"/>
</dbReference>
<sequence>MDHREENTVTANVTQLPETASAEDILQALDKDGVVIVRDFLSSGLVERLNAELQPHIDACRMRDVQTGYDDFLGGSTVRLHGIAAKSDSFPDALLEPRMLAVMDALLKPNCTDYRLSAAELIEIRGGETAQVIHRDDDSWPRAAQAAAPLVINVMMALTDYTEDNGATVVVPGSHKWDVDRVPEADEITHAVMPAGSAAIFTGQCLHGGGTNTSGKVRRGLSVSFCHGWLVPVENSWLGVPLERVRQLPERAQELLGYAAYDGTSMGGGMINMYEVGSPKALLES</sequence>